<dbReference type="Gene3D" id="3.90.1750.20">
    <property type="entry name" value="Putative Large Serine Recombinase, Chain B, Domain 2"/>
    <property type="match status" value="1"/>
</dbReference>
<evidence type="ECO:0000259" key="2">
    <source>
        <dbReference type="PROSITE" id="PS51737"/>
    </source>
</evidence>
<dbReference type="STRING" id="1797582.A2442_02250"/>
<name>A0A1F5EHZ4_9BACT</name>
<dbReference type="InterPro" id="IPR036162">
    <property type="entry name" value="Resolvase-like_N_sf"/>
</dbReference>
<dbReference type="GO" id="GO:0000150">
    <property type="term" value="F:DNA strand exchange activity"/>
    <property type="evidence" value="ECO:0007669"/>
    <property type="project" value="InterPro"/>
</dbReference>
<dbReference type="InterPro" id="IPR050639">
    <property type="entry name" value="SSR_resolvase"/>
</dbReference>
<dbReference type="PANTHER" id="PTHR30461">
    <property type="entry name" value="DNA-INVERTASE FROM LAMBDOID PROPHAGE"/>
    <property type="match status" value="1"/>
</dbReference>
<dbReference type="CDD" id="cd00338">
    <property type="entry name" value="Ser_Recombinase"/>
    <property type="match status" value="1"/>
</dbReference>
<dbReference type="SMART" id="SM00857">
    <property type="entry name" value="Resolvase"/>
    <property type="match status" value="1"/>
</dbReference>
<evidence type="ECO:0000313" key="4">
    <source>
        <dbReference type="Proteomes" id="UP000179003"/>
    </source>
</evidence>
<feature type="coiled-coil region" evidence="1">
    <location>
        <begin position="373"/>
        <end position="438"/>
    </location>
</feature>
<dbReference type="InterPro" id="IPR025827">
    <property type="entry name" value="Zn_ribbon_recom_dom"/>
</dbReference>
<dbReference type="InterPro" id="IPR006119">
    <property type="entry name" value="Resolv_N"/>
</dbReference>
<evidence type="ECO:0000313" key="3">
    <source>
        <dbReference type="EMBL" id="OGD66834.1"/>
    </source>
</evidence>
<protein>
    <recommendedName>
        <fullName evidence="2">Recombinase domain-containing protein</fullName>
    </recommendedName>
</protein>
<reference evidence="3 4" key="1">
    <citation type="journal article" date="2016" name="Nat. Commun.">
        <title>Thousands of microbial genomes shed light on interconnected biogeochemical processes in an aquifer system.</title>
        <authorList>
            <person name="Anantharaman K."/>
            <person name="Brown C.T."/>
            <person name="Hug L.A."/>
            <person name="Sharon I."/>
            <person name="Castelle C.J."/>
            <person name="Probst A.J."/>
            <person name="Thomas B.C."/>
            <person name="Singh A."/>
            <person name="Wilkins M.J."/>
            <person name="Karaoz U."/>
            <person name="Brodie E.L."/>
            <person name="Williams K.H."/>
            <person name="Hubbard S.S."/>
            <person name="Banfield J.F."/>
        </authorList>
    </citation>
    <scope>NUCLEOTIDE SEQUENCE [LARGE SCALE GENOMIC DNA]</scope>
</reference>
<sequence length="548" mass="63570">MKALNISRVSTEEQKEAGNSLPAQIERIKRYCDRKDFVVEERDIFSFDESAYKEKRDDFDGKVIARIDEIIKKEKLAVCFDKVDRLARNVFDKRVAYLYQLALEGKIELHFVSDNQIISDKLSATEKSGFSMSLVMASYYSNAISDNVKRAFEQKRRNGEWTGAVRLGYLNVQLDVEKRLRKDIILDPERGYLVQKMFELYATDQYSLETIRNKITELGLRTLKGNVLSKSGVENILKDSFYCGIAISKKYGSFAHKYPRLITKELFDKCHQVRTKRNVNPYKAISKDFIFKGLLKCQNCGCSMSAETKVKPSGLTFTYYSCTNAKGICKRVYVPEKDLLKPVYEVLERFESISEDTQNQLVDKLRETTEMEVVFHKAQINRIRTEYDKLKQAQNNLLNIFINPDNKSITKDTYDKKHQELQDKIQELEIEMSEHSKADYEYQNTVATVISVARRAKTIFDNSSDPARKRQFLNYILQNPTVNEKKLYFTIASPFNLVLELASTPNWLRRQDSNLRPSDYTYPKISLRGGLYHHPPLQGRMRGASHLS</sequence>
<keyword evidence="1" id="KW-0175">Coiled coil</keyword>
<gene>
    <name evidence="3" type="ORF">A2442_02250</name>
</gene>
<proteinExistence type="predicted"/>
<dbReference type="InterPro" id="IPR038109">
    <property type="entry name" value="DNA_bind_recomb_sf"/>
</dbReference>
<dbReference type="Pfam" id="PF13408">
    <property type="entry name" value="Zn_ribbon_recom"/>
    <property type="match status" value="1"/>
</dbReference>
<feature type="domain" description="Recombinase" evidence="2">
    <location>
        <begin position="166"/>
        <end position="280"/>
    </location>
</feature>
<dbReference type="Pfam" id="PF07508">
    <property type="entry name" value="Recombinase"/>
    <property type="match status" value="1"/>
</dbReference>
<comment type="caution">
    <text evidence="3">The sequence shown here is derived from an EMBL/GenBank/DDBJ whole genome shotgun (WGS) entry which is preliminary data.</text>
</comment>
<organism evidence="3 4">
    <name type="scientific">Candidatus Campbellbacteria bacterium RIFOXYC2_FULL_35_25</name>
    <dbReference type="NCBI Taxonomy" id="1797582"/>
    <lineage>
        <taxon>Bacteria</taxon>
        <taxon>Candidatus Campbelliibacteriota</taxon>
    </lineage>
</organism>
<dbReference type="Proteomes" id="UP000179003">
    <property type="component" value="Unassembled WGS sequence"/>
</dbReference>
<dbReference type="Pfam" id="PF00239">
    <property type="entry name" value="Resolvase"/>
    <property type="match status" value="1"/>
</dbReference>
<dbReference type="PANTHER" id="PTHR30461:SF23">
    <property type="entry name" value="DNA RECOMBINASE-RELATED"/>
    <property type="match status" value="1"/>
</dbReference>
<dbReference type="GO" id="GO:0003677">
    <property type="term" value="F:DNA binding"/>
    <property type="evidence" value="ECO:0007669"/>
    <property type="project" value="InterPro"/>
</dbReference>
<dbReference type="AlphaFoldDB" id="A0A1F5EHZ4"/>
<dbReference type="InterPro" id="IPR011109">
    <property type="entry name" value="DNA_bind_recombinase_dom"/>
</dbReference>
<dbReference type="PROSITE" id="PS51737">
    <property type="entry name" value="RECOMBINASE_DNA_BIND"/>
    <property type="match status" value="1"/>
</dbReference>
<accession>A0A1F5EHZ4</accession>
<dbReference type="SUPFAM" id="SSF53041">
    <property type="entry name" value="Resolvase-like"/>
    <property type="match status" value="1"/>
</dbReference>
<dbReference type="EMBL" id="MFAE01000013">
    <property type="protein sequence ID" value="OGD66834.1"/>
    <property type="molecule type" value="Genomic_DNA"/>
</dbReference>
<evidence type="ECO:0000256" key="1">
    <source>
        <dbReference type="SAM" id="Coils"/>
    </source>
</evidence>
<dbReference type="Gene3D" id="3.40.50.1390">
    <property type="entry name" value="Resolvase, N-terminal catalytic domain"/>
    <property type="match status" value="1"/>
</dbReference>